<dbReference type="RefSeq" id="WP_060797627.1">
    <property type="nucleotide sequence ID" value="NZ_CP116394.1"/>
</dbReference>
<dbReference type="Pfam" id="PF00589">
    <property type="entry name" value="Phage_integrase"/>
    <property type="match status" value="1"/>
</dbReference>
<name>A0AB38XQ19_9ACTO</name>
<dbReference type="GO" id="GO:0015074">
    <property type="term" value="P:DNA integration"/>
    <property type="evidence" value="ECO:0007669"/>
    <property type="project" value="InterPro"/>
</dbReference>
<comment type="similarity">
    <text evidence="1">Belongs to the 'phage' integrase family.</text>
</comment>
<gene>
    <name evidence="5" type="ORF">PIG85_01530</name>
</gene>
<dbReference type="InterPro" id="IPR013762">
    <property type="entry name" value="Integrase-like_cat_sf"/>
</dbReference>
<dbReference type="Pfam" id="PF26003">
    <property type="entry name" value="Integrase_N_phage"/>
    <property type="match status" value="1"/>
</dbReference>
<evidence type="ECO:0000256" key="1">
    <source>
        <dbReference type="ARBA" id="ARBA00008857"/>
    </source>
</evidence>
<dbReference type="AlphaFoldDB" id="A0AB38XQ19"/>
<evidence type="ECO:0000256" key="3">
    <source>
        <dbReference type="ARBA" id="ARBA00023172"/>
    </source>
</evidence>
<dbReference type="InterPro" id="IPR050090">
    <property type="entry name" value="Tyrosine_recombinase_XerCD"/>
</dbReference>
<dbReference type="InterPro" id="IPR011010">
    <property type="entry name" value="DNA_brk_join_enz"/>
</dbReference>
<proteinExistence type="inferred from homology"/>
<dbReference type="InterPro" id="IPR058717">
    <property type="entry name" value="Phage_L5_Integrase_N"/>
</dbReference>
<dbReference type="PROSITE" id="PS51898">
    <property type="entry name" value="TYR_RECOMBINASE"/>
    <property type="match status" value="1"/>
</dbReference>
<dbReference type="CDD" id="cd01189">
    <property type="entry name" value="INT_ICEBs1_C_like"/>
    <property type="match status" value="1"/>
</dbReference>
<keyword evidence="3" id="KW-0233">DNA recombination</keyword>
<feature type="domain" description="Tyr recombinase" evidence="4">
    <location>
        <begin position="176"/>
        <end position="366"/>
    </location>
</feature>
<dbReference type="EMBL" id="CP116394">
    <property type="protein sequence ID" value="WCE46355.1"/>
    <property type="molecule type" value="Genomic_DNA"/>
</dbReference>
<keyword evidence="2" id="KW-0238">DNA-binding</keyword>
<dbReference type="KEGG" id="wne:PIG85_01530"/>
<evidence type="ECO:0000256" key="2">
    <source>
        <dbReference type="ARBA" id="ARBA00023125"/>
    </source>
</evidence>
<dbReference type="Proteomes" id="UP001211044">
    <property type="component" value="Chromosome"/>
</dbReference>
<dbReference type="SUPFAM" id="SSF56349">
    <property type="entry name" value="DNA breaking-rejoining enzymes"/>
    <property type="match status" value="1"/>
</dbReference>
<evidence type="ECO:0000313" key="5">
    <source>
        <dbReference type="EMBL" id="WCE46355.1"/>
    </source>
</evidence>
<dbReference type="GO" id="GO:0003677">
    <property type="term" value="F:DNA binding"/>
    <property type="evidence" value="ECO:0007669"/>
    <property type="project" value="UniProtKB-KW"/>
</dbReference>
<dbReference type="GO" id="GO:0006310">
    <property type="term" value="P:DNA recombination"/>
    <property type="evidence" value="ECO:0007669"/>
    <property type="project" value="UniProtKB-KW"/>
</dbReference>
<accession>A0AB38XQ19</accession>
<reference evidence="5" key="1">
    <citation type="submission" date="2023-01" db="EMBL/GenBank/DDBJ databases">
        <title>Comparative Genomic Analysis of the Clinically-Derived Winkia Strain NY0527 Provides Evidence into the Taxonomic Reassignment of Winkia neuii and Characterizes Their Virulence Traits.</title>
        <authorList>
            <person name="Cai X."/>
            <person name="Peng Y."/>
            <person name="Li M."/>
            <person name="Qiu Y."/>
            <person name="Wang Y."/>
            <person name="Xu L."/>
            <person name="Hou Q."/>
        </authorList>
    </citation>
    <scope>NUCLEOTIDE SEQUENCE</scope>
    <source>
        <strain evidence="5">NY0527</strain>
    </source>
</reference>
<protein>
    <submittedName>
        <fullName evidence="5">Site-specific integrase</fullName>
    </submittedName>
</protein>
<dbReference type="Gene3D" id="1.10.443.10">
    <property type="entry name" value="Intergrase catalytic core"/>
    <property type="match status" value="1"/>
</dbReference>
<evidence type="ECO:0000259" key="4">
    <source>
        <dbReference type="PROSITE" id="PS51898"/>
    </source>
</evidence>
<evidence type="ECO:0000313" key="6">
    <source>
        <dbReference type="Proteomes" id="UP001211044"/>
    </source>
</evidence>
<dbReference type="PANTHER" id="PTHR30349:SF64">
    <property type="entry name" value="PROPHAGE INTEGRASE INTD-RELATED"/>
    <property type="match status" value="1"/>
</dbReference>
<sequence length="373" mass="42040">MATRNSWGSIRKLPSGRYQARYTHAGRSYKAPMTFVKKRVAQAWLAKEQARLNQEAAGIAQPEEEPALLNGSKTIKQLSHAYLHFCEERGLAPATLRDYRSYMTKHINPPLGDIRCDELTETAIKQWDTSHNWPSHSRRKKAIDRLNALIVYGAKNGYLHHLKADLPTRRTRNKQRCTRTLSPAEISQLRELVPPEYAVMIDLAAWGALRFNEIQCLRRMDLDLSKGVVRVRRGISRGIGGQLIEGLPKTDAAQRDVTLPAECAKRVTEHMHTFVSKDKDALVVHMAGKPGAFLTNKSMHAWYDRAVTQLGYPGYRFHDLRHTGLTLYGRAGATLADLMARAGHSDVGAVMIYQHSAVERDRALAARMEKLGE</sequence>
<dbReference type="Gene3D" id="1.10.150.130">
    <property type="match status" value="1"/>
</dbReference>
<dbReference type="InterPro" id="IPR010998">
    <property type="entry name" value="Integrase_recombinase_N"/>
</dbReference>
<organism evidence="5 6">
    <name type="scientific">Winkia neuii subsp. anitrata</name>
    <dbReference type="NCBI Taxonomy" id="29318"/>
    <lineage>
        <taxon>Bacteria</taxon>
        <taxon>Bacillati</taxon>
        <taxon>Actinomycetota</taxon>
        <taxon>Actinomycetes</taxon>
        <taxon>Actinomycetales</taxon>
        <taxon>Actinomycetaceae</taxon>
        <taxon>Winkia</taxon>
    </lineage>
</organism>
<dbReference type="InterPro" id="IPR002104">
    <property type="entry name" value="Integrase_catalytic"/>
</dbReference>
<dbReference type="PANTHER" id="PTHR30349">
    <property type="entry name" value="PHAGE INTEGRASE-RELATED"/>
    <property type="match status" value="1"/>
</dbReference>